<accession>A0A2T9WKK2</accession>
<proteinExistence type="inferred from homology"/>
<dbReference type="EMBL" id="QEFP01000015">
    <property type="protein sequence ID" value="PVU68356.1"/>
    <property type="molecule type" value="Genomic_DNA"/>
</dbReference>
<organism evidence="3">
    <name type="scientific">Nanobsidianus stetteri</name>
    <dbReference type="NCBI Taxonomy" id="1294122"/>
    <lineage>
        <taxon>Archaea</taxon>
        <taxon>Nanobdellota</taxon>
        <taxon>Candidatus Nanoarchaeia</taxon>
        <taxon>Nanoarchaeales</taxon>
        <taxon>Nanopusillaceae</taxon>
        <taxon>Candidatus Nanobsidianus</taxon>
    </lineage>
</organism>
<name>A0A2T9WKK2_NANST</name>
<dbReference type="Gene3D" id="3.30.2170.10">
    <property type="entry name" value="archaeoglobus fulgidus dsm 4304 superfamily"/>
    <property type="match status" value="1"/>
</dbReference>
<evidence type="ECO:0000256" key="1">
    <source>
        <dbReference type="HAMAP-Rule" id="MF_00582"/>
    </source>
</evidence>
<dbReference type="Proteomes" id="UP000245509">
    <property type="component" value="Unassembled WGS sequence"/>
</dbReference>
<gene>
    <name evidence="2" type="ORF">DDW03_002715</name>
    <name evidence="3" type="ORF">DDW03_02615</name>
</gene>
<dbReference type="PANTHER" id="PTHR39518:SF2">
    <property type="entry name" value="UPF0215 PROTEIN MJ1150"/>
    <property type="match status" value="1"/>
</dbReference>
<reference evidence="2" key="4">
    <citation type="submission" date="2021-11" db="EMBL/GenBank/DDBJ databases">
        <authorList>
            <person name="Munson-Mcgee J."/>
            <person name="Field E."/>
            <person name="Bateson M."/>
            <person name="Rooney C."/>
            <person name="Stepanauskas R."/>
            <person name="Young M."/>
        </authorList>
    </citation>
    <scope>NUCLEOTIDE SEQUENCE</scope>
    <source>
        <strain evidence="2">SCGC AB-777_F03</strain>
    </source>
</reference>
<dbReference type="HAMAP" id="MF_00582">
    <property type="entry name" value="UPF0215"/>
    <property type="match status" value="1"/>
</dbReference>
<reference evidence="2" key="3">
    <citation type="submission" date="2017-05" db="EMBL/GenBank/DDBJ databases">
        <authorList>
            <person name="Munson-Mcgee J.H."/>
        </authorList>
    </citation>
    <scope>NUCLEOTIDE SEQUENCE</scope>
    <source>
        <strain evidence="2">SCGC AB-777_F03</strain>
    </source>
</reference>
<comment type="similarity">
    <text evidence="1">Belongs to the UPF0215 family.</text>
</comment>
<reference evidence="3" key="1">
    <citation type="journal article" date="2015" name="Appl. Environ. Microbiol.">
        <title>Nanoarchaeota, Their Sulfolobales Host, and Nanoarchaeota Virus Distribution across Yellowstone National Park Hot Springs.</title>
        <authorList>
            <person name="Munson-McGee J.H."/>
            <person name="Field E.K."/>
            <person name="Bateson M."/>
            <person name="Rooney C."/>
            <person name="Stepanauskas R."/>
            <person name="Young M.J."/>
        </authorList>
    </citation>
    <scope>NUCLEOTIDE SEQUENCE [LARGE SCALE GENOMIC DNA]</scope>
    <source>
        <strain evidence="3">SCGC AB-777_F03</strain>
    </source>
</reference>
<protein>
    <recommendedName>
        <fullName evidence="1">UPF0215 protein DDW03_002715</fullName>
    </recommendedName>
</protein>
<dbReference type="EMBL" id="QEFP02000020">
    <property type="protein sequence ID" value="MCC5447303.1"/>
    <property type="molecule type" value="Genomic_DNA"/>
</dbReference>
<dbReference type="PANTHER" id="PTHR39518">
    <property type="entry name" value="UPF0215 PROTEIN MJ1150"/>
    <property type="match status" value="1"/>
</dbReference>
<dbReference type="InterPro" id="IPR002802">
    <property type="entry name" value="Endo_dU"/>
</dbReference>
<evidence type="ECO:0000313" key="2">
    <source>
        <dbReference type="EMBL" id="MCC5447303.1"/>
    </source>
</evidence>
<dbReference type="PIRSF" id="PIRSF006380">
    <property type="entry name" value="UCP006380"/>
    <property type="match status" value="1"/>
</dbReference>
<evidence type="ECO:0000313" key="3">
    <source>
        <dbReference type="EMBL" id="PVU68356.1"/>
    </source>
</evidence>
<dbReference type="AlphaFoldDB" id="A0A2T9WKK2"/>
<reference evidence="3" key="2">
    <citation type="submission" date="2017-05" db="EMBL/GenBank/DDBJ databases">
        <authorList>
            <person name="Song R."/>
            <person name="Chenine A.L."/>
            <person name="Ruprecht R.M."/>
        </authorList>
    </citation>
    <scope>NUCLEOTIDE SEQUENCE</scope>
    <source>
        <strain evidence="3">SCGC AB-777_F03</strain>
    </source>
</reference>
<dbReference type="Pfam" id="PF01949">
    <property type="entry name" value="Endo_dU"/>
    <property type="match status" value="1"/>
</dbReference>
<sequence>MDIKREIRILGIDDGYFDRNKDKYTIIVGVIMRGSLQIDGILSNKIEIDGFDINDRIIEMIKRTKHYDQLRIIATNGISFGGFNLIDFEYLYNELNIPIISFVRKKPNIDKFIEAIKHTRDYEKRLEIIKKYPEPKSYKTAYGTLYFQYYGLEYNDVINIIKLTSVHSRIPEPIRVAHLIAMGITKGYSRGKP</sequence>
<dbReference type="RefSeq" id="WP_228615526.1">
    <property type="nucleotide sequence ID" value="NZ_QEFP02000020.1"/>
</dbReference>
<comment type="caution">
    <text evidence="3">The sequence shown here is derived from an EMBL/GenBank/DDBJ whole genome shotgun (WGS) entry which is preliminary data.</text>
</comment>